<organism evidence="1 2">
    <name type="scientific">Athelia psychrophila</name>
    <dbReference type="NCBI Taxonomy" id="1759441"/>
    <lineage>
        <taxon>Eukaryota</taxon>
        <taxon>Fungi</taxon>
        <taxon>Dikarya</taxon>
        <taxon>Basidiomycota</taxon>
        <taxon>Agaricomycotina</taxon>
        <taxon>Agaricomycetes</taxon>
        <taxon>Agaricomycetidae</taxon>
        <taxon>Atheliales</taxon>
        <taxon>Atheliaceae</taxon>
        <taxon>Athelia</taxon>
    </lineage>
</organism>
<evidence type="ECO:0000313" key="1">
    <source>
        <dbReference type="EMBL" id="KZP20427.1"/>
    </source>
</evidence>
<sequence>MLLSRTTTVARNLLFPLPGLQFISIVIGHPPMERWVYLDGIYFSVDSMLTIWSGGFEPMQTATRILLFPFVVLTITHAHPSASRILQFFGQHSKSRITIAQLANESWNLISPHPGLSSSSANAPNRAITIAQLANKSRNVSIYPPPHYCLSRFLMLISPHPGFSSSLANTANRAITIVQLANENRIESIHPPLYYCLSRLLMLIPPHPAFSSSSAKAPNRAITIVQLANENQIDSRVLRPTLQIAQSPSPSWRTKVGMILEFFGQYSKSDNHPSPSWRTKVGITIEAPAQLAALRYSYIRFISHGDIEQLRHPLSWPH</sequence>
<proteinExistence type="predicted"/>
<dbReference type="AlphaFoldDB" id="A0A166J2Q9"/>
<protein>
    <submittedName>
        <fullName evidence="1">Uncharacterized protein</fullName>
    </submittedName>
</protein>
<reference evidence="1 2" key="1">
    <citation type="journal article" date="2016" name="Mol. Biol. Evol.">
        <title>Comparative Genomics of Early-Diverging Mushroom-Forming Fungi Provides Insights into the Origins of Lignocellulose Decay Capabilities.</title>
        <authorList>
            <person name="Nagy L.G."/>
            <person name="Riley R."/>
            <person name="Tritt A."/>
            <person name="Adam C."/>
            <person name="Daum C."/>
            <person name="Floudas D."/>
            <person name="Sun H."/>
            <person name="Yadav J.S."/>
            <person name="Pangilinan J."/>
            <person name="Larsson K.H."/>
            <person name="Matsuura K."/>
            <person name="Barry K."/>
            <person name="Labutti K."/>
            <person name="Kuo R."/>
            <person name="Ohm R.A."/>
            <person name="Bhattacharya S.S."/>
            <person name="Shirouzu T."/>
            <person name="Yoshinaga Y."/>
            <person name="Martin F.M."/>
            <person name="Grigoriev I.V."/>
            <person name="Hibbett D.S."/>
        </authorList>
    </citation>
    <scope>NUCLEOTIDE SEQUENCE [LARGE SCALE GENOMIC DNA]</scope>
    <source>
        <strain evidence="1 2">CBS 109695</strain>
    </source>
</reference>
<evidence type="ECO:0000313" key="2">
    <source>
        <dbReference type="Proteomes" id="UP000076532"/>
    </source>
</evidence>
<keyword evidence="2" id="KW-1185">Reference proteome</keyword>
<gene>
    <name evidence="1" type="ORF">FIBSPDRAFT_891953</name>
</gene>
<dbReference type="Gene3D" id="1.10.287.70">
    <property type="match status" value="1"/>
</dbReference>
<dbReference type="EMBL" id="KV417555">
    <property type="protein sequence ID" value="KZP20427.1"/>
    <property type="molecule type" value="Genomic_DNA"/>
</dbReference>
<accession>A0A166J2Q9</accession>
<name>A0A166J2Q9_9AGAM</name>
<dbReference type="Proteomes" id="UP000076532">
    <property type="component" value="Unassembled WGS sequence"/>
</dbReference>
<dbReference type="OrthoDB" id="297496at2759"/>